<dbReference type="Pfam" id="PF00583">
    <property type="entry name" value="Acetyltransf_1"/>
    <property type="match status" value="1"/>
</dbReference>
<dbReference type="InterPro" id="IPR039143">
    <property type="entry name" value="GNPNAT1-like"/>
</dbReference>
<dbReference type="RefSeq" id="WP_196937040.1">
    <property type="nucleotide sequence ID" value="NZ_MU158698.1"/>
</dbReference>
<comment type="caution">
    <text evidence="2">The sequence shown here is derived from an EMBL/GenBank/DDBJ whole genome shotgun (WGS) entry which is preliminary data.</text>
</comment>
<organism evidence="2 3">
    <name type="scientific">Sphingobacterium hungaricum</name>
    <dbReference type="NCBI Taxonomy" id="2082723"/>
    <lineage>
        <taxon>Bacteria</taxon>
        <taxon>Pseudomonadati</taxon>
        <taxon>Bacteroidota</taxon>
        <taxon>Sphingobacteriia</taxon>
        <taxon>Sphingobacteriales</taxon>
        <taxon>Sphingobacteriaceae</taxon>
        <taxon>Sphingobacterium</taxon>
    </lineage>
</organism>
<gene>
    <name evidence="2" type="ORF">C4F49_16030</name>
</gene>
<dbReference type="AlphaFoldDB" id="A0A928UY75"/>
<dbReference type="GO" id="GO:0008080">
    <property type="term" value="F:N-acetyltransferase activity"/>
    <property type="evidence" value="ECO:0007669"/>
    <property type="project" value="TreeGrafter"/>
</dbReference>
<dbReference type="PANTHER" id="PTHR13355:SF15">
    <property type="entry name" value="GCN5-RELATED N-ACETYLTRANSFERASE 3, CHLOROPLASTIC"/>
    <property type="match status" value="1"/>
</dbReference>
<proteinExistence type="predicted"/>
<evidence type="ECO:0000313" key="3">
    <source>
        <dbReference type="Proteomes" id="UP000616201"/>
    </source>
</evidence>
<protein>
    <recommendedName>
        <fullName evidence="1">N-acetyltransferase domain-containing protein</fullName>
    </recommendedName>
</protein>
<dbReference type="Gene3D" id="3.40.630.30">
    <property type="match status" value="1"/>
</dbReference>
<dbReference type="EMBL" id="PRDK01000009">
    <property type="protein sequence ID" value="MBE8715193.1"/>
    <property type="molecule type" value="Genomic_DNA"/>
</dbReference>
<accession>A0A928UY75</accession>
<dbReference type="PROSITE" id="PS51186">
    <property type="entry name" value="GNAT"/>
    <property type="match status" value="1"/>
</dbReference>
<dbReference type="Proteomes" id="UP000616201">
    <property type="component" value="Unassembled WGS sequence"/>
</dbReference>
<sequence>MEIKVFLEEDIPALEDLQQEEWDDIKPHFLSYVGSAYSFPIQVLDEGKLVGVGSTIVHGDTAWLGHIIVHSQSRGKGIGKLITNSLIDIAYAHQCKTINLVATDLGAPVYEKVGFQTTTVYYFFKDVKLPGLVLNGNYIHPYAEQFKEAILALDRESSGEDRISELQNHLQSGFVYVEEEQVRGFYLPTLGKGLVIASHPKAGVELLKLHLKSLDTVVFPKENKVALDFLYANGYKEYHIAKRMALGTERQVKFENMYNRIGGNVG</sequence>
<evidence type="ECO:0000259" key="1">
    <source>
        <dbReference type="PROSITE" id="PS51186"/>
    </source>
</evidence>
<dbReference type="Gene3D" id="3.40.630.90">
    <property type="match status" value="1"/>
</dbReference>
<dbReference type="PANTHER" id="PTHR13355">
    <property type="entry name" value="GLUCOSAMINE 6-PHOSPHATE N-ACETYLTRANSFERASE"/>
    <property type="match status" value="1"/>
</dbReference>
<dbReference type="SUPFAM" id="SSF55729">
    <property type="entry name" value="Acyl-CoA N-acyltransferases (Nat)"/>
    <property type="match status" value="1"/>
</dbReference>
<reference evidence="2" key="1">
    <citation type="submission" date="2018-02" db="EMBL/GenBank/DDBJ databases">
        <authorList>
            <person name="Vasarhelyi B.M."/>
            <person name="Deshmukh S."/>
            <person name="Balint B."/>
            <person name="Kukolya J."/>
        </authorList>
    </citation>
    <scope>NUCLEOTIDE SEQUENCE</scope>
    <source>
        <strain evidence="2">KB22</strain>
    </source>
</reference>
<name>A0A928UY75_9SPHI</name>
<dbReference type="InterPro" id="IPR000182">
    <property type="entry name" value="GNAT_dom"/>
</dbReference>
<dbReference type="InterPro" id="IPR016181">
    <property type="entry name" value="Acyl_CoA_acyltransferase"/>
</dbReference>
<evidence type="ECO:0000313" key="2">
    <source>
        <dbReference type="EMBL" id="MBE8715193.1"/>
    </source>
</evidence>
<feature type="domain" description="N-acetyltransferase" evidence="1">
    <location>
        <begin position="1"/>
        <end position="139"/>
    </location>
</feature>
<keyword evidence="3" id="KW-1185">Reference proteome</keyword>
<dbReference type="CDD" id="cd04301">
    <property type="entry name" value="NAT_SF"/>
    <property type="match status" value="1"/>
</dbReference>